<dbReference type="OrthoDB" id="1767831at2"/>
<comment type="caution">
    <text evidence="1">The sequence shown here is derived from an EMBL/GenBank/DDBJ whole genome shotgun (WGS) entry which is preliminary data.</text>
</comment>
<proteinExistence type="predicted"/>
<accession>A0A4R7ZSZ9</accession>
<dbReference type="Proteomes" id="UP000294743">
    <property type="component" value="Unassembled WGS sequence"/>
</dbReference>
<name>A0A4R7ZSZ9_9FIRM</name>
<protein>
    <submittedName>
        <fullName evidence="1">Uncharacterized protein DUF1934</fullName>
    </submittedName>
</protein>
<reference evidence="1 2" key="1">
    <citation type="submission" date="2019-03" db="EMBL/GenBank/DDBJ databases">
        <title>Genomic Encyclopedia of Type Strains, Phase IV (KMG-IV): sequencing the most valuable type-strain genomes for metagenomic binning, comparative biology and taxonomic classification.</title>
        <authorList>
            <person name="Goeker M."/>
        </authorList>
    </citation>
    <scope>NUCLEOTIDE SEQUENCE [LARGE SCALE GENOMIC DNA]</scope>
    <source>
        <strain evidence="1 2">DSM 28867</strain>
    </source>
</reference>
<dbReference type="EMBL" id="SODD01000011">
    <property type="protein sequence ID" value="TDW20646.1"/>
    <property type="molecule type" value="Genomic_DNA"/>
</dbReference>
<sequence>MCDITMKKKLHVMHQHLYTKESQDLFIGEATHDIYDDYEQYTYEEETGAKVILRVYENYAQIERIGDVHSILKFIENEDTTNPIKSEFGDMNIDLFTHLYRKDDNQVVIAYDVLHSQDHDGFKITFMMKGDLNEYN</sequence>
<dbReference type="InterPro" id="IPR015231">
    <property type="entry name" value="DUF1934"/>
</dbReference>
<dbReference type="AlphaFoldDB" id="A0A4R7ZSZ9"/>
<dbReference type="Pfam" id="PF09148">
    <property type="entry name" value="DUF1934"/>
    <property type="match status" value="1"/>
</dbReference>
<dbReference type="InterPro" id="IPR012674">
    <property type="entry name" value="Calycin"/>
</dbReference>
<evidence type="ECO:0000313" key="2">
    <source>
        <dbReference type="Proteomes" id="UP000294743"/>
    </source>
</evidence>
<evidence type="ECO:0000313" key="1">
    <source>
        <dbReference type="EMBL" id="TDW20646.1"/>
    </source>
</evidence>
<gene>
    <name evidence="1" type="ORF">EDD63_11159</name>
</gene>
<organism evidence="1 2">
    <name type="scientific">Breznakia blatticola</name>
    <dbReference type="NCBI Taxonomy" id="1754012"/>
    <lineage>
        <taxon>Bacteria</taxon>
        <taxon>Bacillati</taxon>
        <taxon>Bacillota</taxon>
        <taxon>Erysipelotrichia</taxon>
        <taxon>Erysipelotrichales</taxon>
        <taxon>Erysipelotrichaceae</taxon>
        <taxon>Breznakia</taxon>
    </lineage>
</organism>
<dbReference type="Gene3D" id="2.40.128.20">
    <property type="match status" value="1"/>
</dbReference>
<keyword evidence="2" id="KW-1185">Reference proteome</keyword>
<dbReference type="SUPFAM" id="SSF50814">
    <property type="entry name" value="Lipocalins"/>
    <property type="match status" value="1"/>
</dbReference>